<proteinExistence type="predicted"/>
<feature type="coiled-coil region" evidence="1">
    <location>
        <begin position="2"/>
        <end position="90"/>
    </location>
</feature>
<gene>
    <name evidence="2" type="ORF">PHPALM_15704</name>
</gene>
<dbReference type="AlphaFoldDB" id="A0A2P4XRI0"/>
<organism evidence="2 3">
    <name type="scientific">Phytophthora palmivora</name>
    <dbReference type="NCBI Taxonomy" id="4796"/>
    <lineage>
        <taxon>Eukaryota</taxon>
        <taxon>Sar</taxon>
        <taxon>Stramenopiles</taxon>
        <taxon>Oomycota</taxon>
        <taxon>Peronosporomycetes</taxon>
        <taxon>Peronosporales</taxon>
        <taxon>Peronosporaceae</taxon>
        <taxon>Phytophthora</taxon>
    </lineage>
</organism>
<evidence type="ECO:0000313" key="2">
    <source>
        <dbReference type="EMBL" id="POM68170.1"/>
    </source>
</evidence>
<keyword evidence="1" id="KW-0175">Coiled coil</keyword>
<accession>A0A2P4XRI0</accession>
<dbReference type="EMBL" id="NCKW01008360">
    <property type="protein sequence ID" value="POM68170.1"/>
    <property type="molecule type" value="Genomic_DNA"/>
</dbReference>
<dbReference type="Proteomes" id="UP000237271">
    <property type="component" value="Unassembled WGS sequence"/>
</dbReference>
<evidence type="ECO:0000256" key="1">
    <source>
        <dbReference type="SAM" id="Coils"/>
    </source>
</evidence>
<name>A0A2P4XRI0_9STRA</name>
<keyword evidence="3" id="KW-1185">Reference proteome</keyword>
<evidence type="ECO:0000313" key="3">
    <source>
        <dbReference type="Proteomes" id="UP000237271"/>
    </source>
</evidence>
<dbReference type="OrthoDB" id="118001at2759"/>
<protein>
    <submittedName>
        <fullName evidence="2">Uncharacterized protein</fullName>
    </submittedName>
</protein>
<sequence length="153" mass="17851">MATSLRDENQRLRAQLKNCDLNYQRVEQQIAELQSRMCKAEAEAARQLRLKEAEWMAEYDRSVQALLKIVQHHENEEMQLRAEVERLREVAATISPAITKITRSTQTEETSKQVLKRNSVTFAKVDKEDVDIRAKSNFTRMQVSSQDRFTLPK</sequence>
<comment type="caution">
    <text evidence="2">The sequence shown here is derived from an EMBL/GenBank/DDBJ whole genome shotgun (WGS) entry which is preliminary data.</text>
</comment>
<reference evidence="2 3" key="1">
    <citation type="journal article" date="2017" name="Genome Biol. Evol.">
        <title>Phytophthora megakarya and P. palmivora, closely related causal agents of cacao black pod rot, underwent increases in genome sizes and gene numbers by different mechanisms.</title>
        <authorList>
            <person name="Ali S.S."/>
            <person name="Shao J."/>
            <person name="Lary D.J."/>
            <person name="Kronmiller B."/>
            <person name="Shen D."/>
            <person name="Strem M.D."/>
            <person name="Amoako-Attah I."/>
            <person name="Akrofi A.Y."/>
            <person name="Begoude B.A."/>
            <person name="Ten Hoopen G.M."/>
            <person name="Coulibaly K."/>
            <person name="Kebe B.I."/>
            <person name="Melnick R.L."/>
            <person name="Guiltinan M.J."/>
            <person name="Tyler B.M."/>
            <person name="Meinhardt L.W."/>
            <person name="Bailey B.A."/>
        </authorList>
    </citation>
    <scope>NUCLEOTIDE SEQUENCE [LARGE SCALE GENOMIC DNA]</scope>
    <source>
        <strain evidence="3">sbr112.9</strain>
    </source>
</reference>